<dbReference type="PANTHER" id="PTHR12304:SF4">
    <property type="entry name" value="URIDINE NUCLEOSIDASE"/>
    <property type="match status" value="1"/>
</dbReference>
<protein>
    <submittedName>
        <fullName evidence="4">Inosine-uridine preferring nucleoside hydrolase</fullName>
        <ecNumber evidence="4">3.2.2.1</ecNumber>
    </submittedName>
</protein>
<keyword evidence="1 4" id="KW-0378">Hydrolase</keyword>
<organism evidence="4">
    <name type="scientific">uncultured Thermoleophilia bacterium</name>
    <dbReference type="NCBI Taxonomy" id="1497501"/>
    <lineage>
        <taxon>Bacteria</taxon>
        <taxon>Bacillati</taxon>
        <taxon>Actinomycetota</taxon>
        <taxon>Thermoleophilia</taxon>
        <taxon>environmental samples</taxon>
    </lineage>
</organism>
<sequence length="314" mass="34341">MDEQVGGNDSWELPRAAELVERLEHPAGVLRVVVDTDTDNEIDDQFAVAYALLSPERLRVEALYAAPFHNERSVGPEDGMVRSYDELRRVVERVGGHDGPVLRGSRRLLPDAVTPVESDAAHDLVERAAAEDGPLYVVAIGAVTNVASALLLDPSIRERMVVVWLGGNPTTWHTAAEFNLAGDVAASRVLFDSGVPLVHVPCLNVAEHLRTSQAELDRFVRPCGAVGAFLAENFDAYVPDRFAATRPIWDLAPLAWLVDAAWVPTVVRSSPILTSELTWSIDPRRHPMREAIGVDRDRVFADLFRKLAAHAAAG</sequence>
<dbReference type="SUPFAM" id="SSF53590">
    <property type="entry name" value="Nucleoside hydrolase"/>
    <property type="match status" value="1"/>
</dbReference>
<dbReference type="InterPro" id="IPR036452">
    <property type="entry name" value="Ribo_hydro-like"/>
</dbReference>
<feature type="domain" description="Inosine/uridine-preferring nucleoside hydrolase" evidence="3">
    <location>
        <begin position="33"/>
        <end position="265"/>
    </location>
</feature>
<evidence type="ECO:0000256" key="1">
    <source>
        <dbReference type="ARBA" id="ARBA00022801"/>
    </source>
</evidence>
<dbReference type="Gene3D" id="3.90.245.10">
    <property type="entry name" value="Ribonucleoside hydrolase-like"/>
    <property type="match status" value="1"/>
</dbReference>
<accession>A0A6J4U009</accession>
<dbReference type="GO" id="GO:0008477">
    <property type="term" value="F:purine nucleosidase activity"/>
    <property type="evidence" value="ECO:0007669"/>
    <property type="project" value="UniProtKB-EC"/>
</dbReference>
<gene>
    <name evidence="4" type="ORF">AVDCRST_MAG79-1481</name>
</gene>
<dbReference type="Pfam" id="PF01156">
    <property type="entry name" value="IU_nuc_hydro"/>
    <property type="match status" value="1"/>
</dbReference>
<dbReference type="GO" id="GO:0006152">
    <property type="term" value="P:purine nucleoside catabolic process"/>
    <property type="evidence" value="ECO:0007669"/>
    <property type="project" value="TreeGrafter"/>
</dbReference>
<reference evidence="4" key="1">
    <citation type="submission" date="2020-02" db="EMBL/GenBank/DDBJ databases">
        <authorList>
            <person name="Meier V. D."/>
        </authorList>
    </citation>
    <scope>NUCLEOTIDE SEQUENCE</scope>
    <source>
        <strain evidence="4">AVDCRST_MAG79</strain>
    </source>
</reference>
<evidence type="ECO:0000313" key="4">
    <source>
        <dbReference type="EMBL" id="CAA9537091.1"/>
    </source>
</evidence>
<evidence type="ECO:0000259" key="3">
    <source>
        <dbReference type="Pfam" id="PF01156"/>
    </source>
</evidence>
<dbReference type="InterPro" id="IPR001910">
    <property type="entry name" value="Inosine/uridine_hydrolase_dom"/>
</dbReference>
<keyword evidence="2 4" id="KW-0326">Glycosidase</keyword>
<proteinExistence type="predicted"/>
<dbReference type="AlphaFoldDB" id="A0A6J4U009"/>
<evidence type="ECO:0000256" key="2">
    <source>
        <dbReference type="ARBA" id="ARBA00023295"/>
    </source>
</evidence>
<dbReference type="GO" id="GO:0005829">
    <property type="term" value="C:cytosol"/>
    <property type="evidence" value="ECO:0007669"/>
    <property type="project" value="TreeGrafter"/>
</dbReference>
<name>A0A6J4U009_9ACTN</name>
<dbReference type="EC" id="3.2.2.1" evidence="4"/>
<dbReference type="InterPro" id="IPR023186">
    <property type="entry name" value="IUNH"/>
</dbReference>
<dbReference type="PANTHER" id="PTHR12304">
    <property type="entry name" value="INOSINE-URIDINE PREFERRING NUCLEOSIDE HYDROLASE"/>
    <property type="match status" value="1"/>
</dbReference>
<dbReference type="EMBL" id="CADCWC010000227">
    <property type="protein sequence ID" value="CAA9537091.1"/>
    <property type="molecule type" value="Genomic_DNA"/>
</dbReference>